<dbReference type="SUPFAM" id="SSF159042">
    <property type="entry name" value="Plus3-like"/>
    <property type="match status" value="1"/>
</dbReference>
<accession>A0AAV6WPS0</accession>
<evidence type="ECO:0000259" key="2">
    <source>
        <dbReference type="PROSITE" id="PS51360"/>
    </source>
</evidence>
<dbReference type="Proteomes" id="UP000826271">
    <property type="component" value="Unassembled WGS sequence"/>
</dbReference>
<dbReference type="InterPro" id="IPR003121">
    <property type="entry name" value="SWIB_MDM2_domain"/>
</dbReference>
<dbReference type="Gene3D" id="3.30.1490.40">
    <property type="match status" value="1"/>
</dbReference>
<dbReference type="InterPro" id="IPR045894">
    <property type="entry name" value="At5g08430-like"/>
</dbReference>
<sequence length="570" mass="65052">MPKTGVLFAKTAEIFVYVTTKAVCRHCLPKTDFLQVKGKYGFCDACLKLALLIEENKDYDSDGEKVDFTDRETWEGLFMEYYMIIKGEEGFDSRDIYAAQDQVKKKKKNHKSRSDSEDEEKISDYDDMAYEKKCKRKREEKRSEKKKSITPKKSNQMEFVGWASKSLMEFLASIGKNKSEKLSQDEVSSIVNEYVQENKLFHPQKNKTIICDARLKPLFKKKTIKTFRVSDLLEDHFAENQDVLEEEYDSKNDNASIPSACKKQRKMDVEKIMENKKEVENDVARCGFAAIVDENVKLVYLKRSVLHELLKEPESFEEKVIGCFVRVQSGPYDNRSQNSYQLVQVKGVKAVSVGENNVDAVLLFSTMPKEIGISLLSDSDFSKGDLQERAKIVHKNIIMNYLAKRRTLQSPSEQSKLLENVPRVIPDISELHSDIEDIKTDVKSDEGSPTSILQCDNAVPGTSEEKAQDSHASPQENIQCKKEQEDDENANDGKVNSVLLDEKKLDDNLVGGIWYISGPHIEKFKCSLSLMKNWNDTNPHASEFKVWKVYQNEADAISLPDAINIAFSPK</sequence>
<feature type="domain" description="Plus3" evidence="2">
    <location>
        <begin position="290"/>
        <end position="423"/>
    </location>
</feature>
<dbReference type="AlphaFoldDB" id="A0AAV6WPS0"/>
<organism evidence="4 5">
    <name type="scientific">Buddleja alternifolia</name>
    <dbReference type="NCBI Taxonomy" id="168488"/>
    <lineage>
        <taxon>Eukaryota</taxon>
        <taxon>Viridiplantae</taxon>
        <taxon>Streptophyta</taxon>
        <taxon>Embryophyta</taxon>
        <taxon>Tracheophyta</taxon>
        <taxon>Spermatophyta</taxon>
        <taxon>Magnoliopsida</taxon>
        <taxon>eudicotyledons</taxon>
        <taxon>Gunneridae</taxon>
        <taxon>Pentapetalae</taxon>
        <taxon>asterids</taxon>
        <taxon>lamiids</taxon>
        <taxon>Lamiales</taxon>
        <taxon>Scrophulariaceae</taxon>
        <taxon>Buddlejeae</taxon>
        <taxon>Buddleja</taxon>
    </lineage>
</organism>
<feature type="domain" description="DM2" evidence="3">
    <location>
        <begin position="156"/>
        <end position="239"/>
    </location>
</feature>
<protein>
    <submittedName>
        <fullName evidence="4">Uncharacterized protein</fullName>
    </submittedName>
</protein>
<dbReference type="Pfam" id="PF02201">
    <property type="entry name" value="SWIB"/>
    <property type="match status" value="1"/>
</dbReference>
<dbReference type="CDD" id="cd10567">
    <property type="entry name" value="SWIB-MDM2_like"/>
    <property type="match status" value="1"/>
</dbReference>
<dbReference type="InterPro" id="IPR036128">
    <property type="entry name" value="Plus3-like_sf"/>
</dbReference>
<reference evidence="4" key="1">
    <citation type="submission" date="2019-10" db="EMBL/GenBank/DDBJ databases">
        <authorList>
            <person name="Zhang R."/>
            <person name="Pan Y."/>
            <person name="Wang J."/>
            <person name="Ma R."/>
            <person name="Yu S."/>
        </authorList>
    </citation>
    <scope>NUCLEOTIDE SEQUENCE</scope>
    <source>
        <strain evidence="4">LA-IB0</strain>
        <tissue evidence="4">Leaf</tissue>
    </source>
</reference>
<proteinExistence type="predicted"/>
<feature type="region of interest" description="Disordered" evidence="1">
    <location>
        <begin position="441"/>
        <end position="492"/>
    </location>
</feature>
<dbReference type="InterPro" id="IPR036885">
    <property type="entry name" value="SWIB_MDM2_dom_sf"/>
</dbReference>
<gene>
    <name evidence="4" type="ORF">BUALT_Bualt15G0094900</name>
</gene>
<dbReference type="GO" id="GO:0003677">
    <property type="term" value="F:DNA binding"/>
    <property type="evidence" value="ECO:0007669"/>
    <property type="project" value="InterPro"/>
</dbReference>
<dbReference type="InterPro" id="IPR004343">
    <property type="entry name" value="Plus-3_dom"/>
</dbReference>
<dbReference type="PROSITE" id="PS51925">
    <property type="entry name" value="SWIB_MDM2"/>
    <property type="match status" value="1"/>
</dbReference>
<evidence type="ECO:0000313" key="4">
    <source>
        <dbReference type="EMBL" id="KAG8368903.1"/>
    </source>
</evidence>
<dbReference type="PANTHER" id="PTHR46851">
    <property type="entry name" value="OS01G0884500 PROTEIN"/>
    <property type="match status" value="1"/>
</dbReference>
<evidence type="ECO:0000256" key="1">
    <source>
        <dbReference type="SAM" id="MobiDB-lite"/>
    </source>
</evidence>
<name>A0AAV6WPS0_9LAMI</name>
<comment type="caution">
    <text evidence="4">The sequence shown here is derived from an EMBL/GenBank/DDBJ whole genome shotgun (WGS) entry which is preliminary data.</text>
</comment>
<keyword evidence="5" id="KW-1185">Reference proteome</keyword>
<dbReference type="PROSITE" id="PS51360">
    <property type="entry name" value="PLUS3"/>
    <property type="match status" value="1"/>
</dbReference>
<dbReference type="Gene3D" id="1.10.245.10">
    <property type="entry name" value="SWIB/MDM2 domain"/>
    <property type="match status" value="1"/>
</dbReference>
<evidence type="ECO:0000313" key="5">
    <source>
        <dbReference type="Proteomes" id="UP000826271"/>
    </source>
</evidence>
<dbReference type="InterPro" id="IPR035445">
    <property type="entry name" value="GYF-like_dom_sf"/>
</dbReference>
<dbReference type="EMBL" id="WHWC01000015">
    <property type="protein sequence ID" value="KAG8368903.1"/>
    <property type="molecule type" value="Genomic_DNA"/>
</dbReference>
<evidence type="ECO:0000259" key="3">
    <source>
        <dbReference type="PROSITE" id="PS51925"/>
    </source>
</evidence>
<dbReference type="PANTHER" id="PTHR46851:SF22">
    <property type="entry name" value="ZINC ION BINDING _ DNA BINDING PROTEIN"/>
    <property type="match status" value="1"/>
</dbReference>
<dbReference type="Pfam" id="PF03126">
    <property type="entry name" value="Plus-3"/>
    <property type="match status" value="1"/>
</dbReference>
<dbReference type="Gene3D" id="3.90.70.200">
    <property type="entry name" value="Plus-3 domain"/>
    <property type="match status" value="1"/>
</dbReference>
<dbReference type="SUPFAM" id="SSF47592">
    <property type="entry name" value="SWIB/MDM2 domain"/>
    <property type="match status" value="1"/>
</dbReference>
<dbReference type="SMART" id="SM00719">
    <property type="entry name" value="Plus3"/>
    <property type="match status" value="1"/>
</dbReference>